<name>A0A1T4JX68_9BACT</name>
<dbReference type="InterPro" id="IPR020781">
    <property type="entry name" value="ATPase_OSCP/d_CS"/>
</dbReference>
<dbReference type="GO" id="GO:0005886">
    <property type="term" value="C:plasma membrane"/>
    <property type="evidence" value="ECO:0007669"/>
    <property type="project" value="UniProtKB-SubCell"/>
</dbReference>
<evidence type="ECO:0000256" key="3">
    <source>
        <dbReference type="ARBA" id="ARBA00022781"/>
    </source>
</evidence>
<evidence type="ECO:0000256" key="4">
    <source>
        <dbReference type="ARBA" id="ARBA00023065"/>
    </source>
</evidence>
<protein>
    <recommendedName>
        <fullName evidence="7">ATP synthase subunit delta</fullName>
    </recommendedName>
    <alternativeName>
        <fullName evidence="7">ATP synthase F(1) sector subunit delta</fullName>
    </alternativeName>
    <alternativeName>
        <fullName evidence="7">F-type ATPase subunit delta</fullName>
        <shortName evidence="7">F-ATPase subunit delta</shortName>
    </alternativeName>
</protein>
<dbReference type="AlphaFoldDB" id="A0A1T4JX68"/>
<keyword evidence="5 7" id="KW-0472">Membrane</keyword>
<evidence type="ECO:0000256" key="5">
    <source>
        <dbReference type="ARBA" id="ARBA00023136"/>
    </source>
</evidence>
<comment type="similarity">
    <text evidence="7">Belongs to the ATPase delta chain family.</text>
</comment>
<evidence type="ECO:0000313" key="8">
    <source>
        <dbReference type="EMBL" id="SJZ34697.1"/>
    </source>
</evidence>
<keyword evidence="3 7" id="KW-0375">Hydrogen ion transport</keyword>
<dbReference type="InterPro" id="IPR026015">
    <property type="entry name" value="ATP_synth_OSCP/delta_N_sf"/>
</dbReference>
<dbReference type="PRINTS" id="PR00125">
    <property type="entry name" value="ATPASEDELTA"/>
</dbReference>
<keyword evidence="2 7" id="KW-0813">Transport</keyword>
<dbReference type="GO" id="GO:0045259">
    <property type="term" value="C:proton-transporting ATP synthase complex"/>
    <property type="evidence" value="ECO:0007669"/>
    <property type="project" value="UniProtKB-KW"/>
</dbReference>
<dbReference type="RefSeq" id="WP_078829619.1">
    <property type="nucleotide sequence ID" value="NZ_FUWH01000001.1"/>
</dbReference>
<evidence type="ECO:0000256" key="7">
    <source>
        <dbReference type="HAMAP-Rule" id="MF_01416"/>
    </source>
</evidence>
<gene>
    <name evidence="7" type="primary">atpH</name>
    <name evidence="8" type="ORF">SAMN04488132_101274</name>
</gene>
<dbReference type="GO" id="GO:0046933">
    <property type="term" value="F:proton-transporting ATP synthase activity, rotational mechanism"/>
    <property type="evidence" value="ECO:0007669"/>
    <property type="project" value="UniProtKB-UniRule"/>
</dbReference>
<reference evidence="8 9" key="1">
    <citation type="submission" date="2017-02" db="EMBL/GenBank/DDBJ databases">
        <authorList>
            <person name="Peterson S.W."/>
        </authorList>
    </citation>
    <scope>NUCLEOTIDE SEQUENCE [LARGE SCALE GENOMIC DNA]</scope>
    <source>
        <strain evidence="8 9">DSM 22335</strain>
    </source>
</reference>
<dbReference type="InterPro" id="IPR000711">
    <property type="entry name" value="ATPase_OSCP/dsu"/>
</dbReference>
<keyword evidence="9" id="KW-1185">Reference proteome</keyword>
<keyword evidence="7" id="KW-0139">CF(1)</keyword>
<comment type="function">
    <text evidence="7">F(1)F(0) ATP synthase produces ATP from ADP in the presence of a proton or sodium gradient. F-type ATPases consist of two structural domains, F(1) containing the extramembraneous catalytic core and F(0) containing the membrane proton channel, linked together by a central stalk and a peripheral stalk. During catalysis, ATP synthesis in the catalytic domain of F(1) is coupled via a rotary mechanism of the central stalk subunits to proton translocation.</text>
</comment>
<proteinExistence type="inferred from homology"/>
<dbReference type="NCBIfam" id="TIGR01145">
    <property type="entry name" value="ATP_synt_delta"/>
    <property type="match status" value="1"/>
</dbReference>
<comment type="subcellular location">
    <subcellularLocation>
        <location evidence="7">Cell membrane</location>
        <topology evidence="7">Peripheral membrane protein</topology>
    </subcellularLocation>
    <subcellularLocation>
        <location evidence="1">Membrane</location>
    </subcellularLocation>
</comment>
<dbReference type="EMBL" id="FUWH01000001">
    <property type="protein sequence ID" value="SJZ34697.1"/>
    <property type="molecule type" value="Genomic_DNA"/>
</dbReference>
<keyword evidence="4 7" id="KW-0406">Ion transport</keyword>
<evidence type="ECO:0000256" key="2">
    <source>
        <dbReference type="ARBA" id="ARBA00022448"/>
    </source>
</evidence>
<dbReference type="Pfam" id="PF00213">
    <property type="entry name" value="OSCP"/>
    <property type="match status" value="1"/>
</dbReference>
<keyword evidence="6 7" id="KW-0066">ATP synthesis</keyword>
<evidence type="ECO:0000256" key="1">
    <source>
        <dbReference type="ARBA" id="ARBA00004370"/>
    </source>
</evidence>
<keyword evidence="7" id="KW-1003">Cell membrane</keyword>
<evidence type="ECO:0000313" key="9">
    <source>
        <dbReference type="Proteomes" id="UP000190888"/>
    </source>
</evidence>
<dbReference type="OrthoDB" id="9802471at2"/>
<sequence length="187" mass="21078">MPNPRLADRYAKSLVDLAREKDQLEVVHTDMQYVVALCNASAELVSLLRSPIIKADQKMAILDALIKGKVGELTAAFIRLLVQKGREYDLPEMATAFINQYNSINGIHKVLLTTAVPVTDEIRNAITDRLKKEKGLEKIQLDTKTDESLIGGFVLEFNNNLVDASILRDLNDIRKQFSQNHYVQSIR</sequence>
<dbReference type="Gene3D" id="1.10.520.20">
    <property type="entry name" value="N-terminal domain of the delta subunit of the F1F0-ATP synthase"/>
    <property type="match status" value="1"/>
</dbReference>
<dbReference type="STRING" id="413434.SAMN04488132_101274"/>
<dbReference type="Proteomes" id="UP000190888">
    <property type="component" value="Unassembled WGS sequence"/>
</dbReference>
<dbReference type="HAMAP" id="MF_01416">
    <property type="entry name" value="ATP_synth_delta_bact"/>
    <property type="match status" value="1"/>
</dbReference>
<accession>A0A1T4JX68</accession>
<dbReference type="PROSITE" id="PS00389">
    <property type="entry name" value="ATPASE_DELTA"/>
    <property type="match status" value="1"/>
</dbReference>
<evidence type="ECO:0000256" key="6">
    <source>
        <dbReference type="ARBA" id="ARBA00023310"/>
    </source>
</evidence>
<organism evidence="8 9">
    <name type="scientific">Sediminibacterium ginsengisoli</name>
    <dbReference type="NCBI Taxonomy" id="413434"/>
    <lineage>
        <taxon>Bacteria</taxon>
        <taxon>Pseudomonadati</taxon>
        <taxon>Bacteroidota</taxon>
        <taxon>Chitinophagia</taxon>
        <taxon>Chitinophagales</taxon>
        <taxon>Chitinophagaceae</taxon>
        <taxon>Sediminibacterium</taxon>
    </lineage>
</organism>
<dbReference type="PANTHER" id="PTHR11910">
    <property type="entry name" value="ATP SYNTHASE DELTA CHAIN"/>
    <property type="match status" value="1"/>
</dbReference>
<comment type="function">
    <text evidence="7">This protein is part of the stalk that links CF(0) to CF(1). It either transmits conformational changes from CF(0) to CF(1) or is implicated in proton conduction.</text>
</comment>
<dbReference type="SUPFAM" id="SSF47928">
    <property type="entry name" value="N-terminal domain of the delta subunit of the F1F0-ATP synthase"/>
    <property type="match status" value="1"/>
</dbReference>